<dbReference type="RefSeq" id="WP_377532882.1">
    <property type="nucleotide sequence ID" value="NZ_JBHTLD010000382.1"/>
</dbReference>
<proteinExistence type="predicted"/>
<evidence type="ECO:0008006" key="3">
    <source>
        <dbReference type="Google" id="ProtNLM"/>
    </source>
</evidence>
<organism evidence="1 2">
    <name type="scientific">Pontibacter rugosus</name>
    <dbReference type="NCBI Taxonomy" id="1745966"/>
    <lineage>
        <taxon>Bacteria</taxon>
        <taxon>Pseudomonadati</taxon>
        <taxon>Bacteroidota</taxon>
        <taxon>Cytophagia</taxon>
        <taxon>Cytophagales</taxon>
        <taxon>Hymenobacteraceae</taxon>
        <taxon>Pontibacter</taxon>
    </lineage>
</organism>
<dbReference type="Proteomes" id="UP001597094">
    <property type="component" value="Unassembled WGS sequence"/>
</dbReference>
<gene>
    <name evidence="1" type="ORF">ACFQ2O_21400</name>
</gene>
<sequence>MAIRFWFYTIIARSLYFATVRFYGGRLFHDFQRIRFRMSWQFCHNTNASALFVVFSWSLSSLLEKLNRPNARSLTHRHLTATNPSELGGLEEISNSTLSSLSVT</sequence>
<evidence type="ECO:0000313" key="2">
    <source>
        <dbReference type="Proteomes" id="UP001597094"/>
    </source>
</evidence>
<name>A0ABW3SV24_9BACT</name>
<evidence type="ECO:0000313" key="1">
    <source>
        <dbReference type="EMBL" id="MFD1188779.1"/>
    </source>
</evidence>
<dbReference type="EMBL" id="JBHTLD010000382">
    <property type="protein sequence ID" value="MFD1188779.1"/>
    <property type="molecule type" value="Genomic_DNA"/>
</dbReference>
<accession>A0ABW3SV24</accession>
<keyword evidence="2" id="KW-1185">Reference proteome</keyword>
<protein>
    <recommendedName>
        <fullName evidence="3">Secreted protein</fullName>
    </recommendedName>
</protein>
<reference evidence="2" key="1">
    <citation type="journal article" date="2019" name="Int. J. Syst. Evol. Microbiol.">
        <title>The Global Catalogue of Microorganisms (GCM) 10K type strain sequencing project: providing services to taxonomists for standard genome sequencing and annotation.</title>
        <authorList>
            <consortium name="The Broad Institute Genomics Platform"/>
            <consortium name="The Broad Institute Genome Sequencing Center for Infectious Disease"/>
            <person name="Wu L."/>
            <person name="Ma J."/>
        </authorList>
    </citation>
    <scope>NUCLEOTIDE SEQUENCE [LARGE SCALE GENOMIC DNA]</scope>
    <source>
        <strain evidence="2">JCM 31319</strain>
    </source>
</reference>
<comment type="caution">
    <text evidence="1">The sequence shown here is derived from an EMBL/GenBank/DDBJ whole genome shotgun (WGS) entry which is preliminary data.</text>
</comment>